<evidence type="ECO:0000256" key="2">
    <source>
        <dbReference type="SAM" id="Phobius"/>
    </source>
</evidence>
<dbReference type="PROSITE" id="PS50943">
    <property type="entry name" value="HTH_CROC1"/>
    <property type="match status" value="1"/>
</dbReference>
<evidence type="ECO:0000313" key="5">
    <source>
        <dbReference type="Proteomes" id="UP000091979"/>
    </source>
</evidence>
<dbReference type="CDD" id="cd00093">
    <property type="entry name" value="HTH_XRE"/>
    <property type="match status" value="1"/>
</dbReference>
<dbReference type="AlphaFoldDB" id="A0A1B7XJK9"/>
<feature type="compositionally biased region" description="Low complexity" evidence="1">
    <location>
        <begin position="161"/>
        <end position="174"/>
    </location>
</feature>
<dbReference type="InterPro" id="IPR050400">
    <property type="entry name" value="Bact_Cytoskel_RodZ"/>
</dbReference>
<evidence type="ECO:0000256" key="1">
    <source>
        <dbReference type="SAM" id="MobiDB-lite"/>
    </source>
</evidence>
<dbReference type="RefSeq" id="WP_066852646.1">
    <property type="nucleotide sequence ID" value="NZ_JXMS01000004.1"/>
</dbReference>
<keyword evidence="2" id="KW-0812">Transmembrane</keyword>
<dbReference type="PANTHER" id="PTHR34475">
    <property type="match status" value="1"/>
</dbReference>
<dbReference type="OrthoDB" id="9797543at2"/>
<dbReference type="Pfam" id="PF13413">
    <property type="entry name" value="HTH_25"/>
    <property type="match status" value="1"/>
</dbReference>
<dbReference type="SMART" id="SM00530">
    <property type="entry name" value="HTH_XRE"/>
    <property type="match status" value="1"/>
</dbReference>
<feature type="transmembrane region" description="Helical" evidence="2">
    <location>
        <begin position="104"/>
        <end position="122"/>
    </location>
</feature>
<evidence type="ECO:0000259" key="3">
    <source>
        <dbReference type="PROSITE" id="PS50943"/>
    </source>
</evidence>
<feature type="region of interest" description="Disordered" evidence="1">
    <location>
        <begin position="197"/>
        <end position="216"/>
    </location>
</feature>
<keyword evidence="2" id="KW-1133">Transmembrane helix</keyword>
<name>A0A1B7XJK9_9BACT</name>
<dbReference type="InterPro" id="IPR001387">
    <property type="entry name" value="Cro/C1-type_HTH"/>
</dbReference>
<dbReference type="InterPro" id="IPR010982">
    <property type="entry name" value="Lambda_DNA-bd_dom_sf"/>
</dbReference>
<evidence type="ECO:0000313" key="4">
    <source>
        <dbReference type="EMBL" id="OBQ55710.1"/>
    </source>
</evidence>
<feature type="region of interest" description="Disordered" evidence="1">
    <location>
        <begin position="161"/>
        <end position="192"/>
    </location>
</feature>
<feature type="domain" description="HTH cro/C1-type" evidence="3">
    <location>
        <begin position="11"/>
        <end position="45"/>
    </location>
</feature>
<dbReference type="Proteomes" id="UP000091979">
    <property type="component" value="Unassembled WGS sequence"/>
</dbReference>
<dbReference type="Gene3D" id="1.10.260.40">
    <property type="entry name" value="lambda repressor-like DNA-binding domains"/>
    <property type="match status" value="1"/>
</dbReference>
<keyword evidence="5" id="KW-1185">Reference proteome</keyword>
<dbReference type="PANTHER" id="PTHR34475:SF1">
    <property type="entry name" value="CYTOSKELETON PROTEIN RODZ"/>
    <property type="match status" value="1"/>
</dbReference>
<dbReference type="EMBL" id="JXMS01000004">
    <property type="protein sequence ID" value="OBQ55710.1"/>
    <property type="molecule type" value="Genomic_DNA"/>
</dbReference>
<dbReference type="STRING" id="1560234.SP90_03530"/>
<gene>
    <name evidence="4" type="ORF">SP90_03530</name>
</gene>
<dbReference type="SUPFAM" id="SSF47413">
    <property type="entry name" value="lambda repressor-like DNA-binding domains"/>
    <property type="match status" value="1"/>
</dbReference>
<keyword evidence="2" id="KW-0472">Membrane</keyword>
<dbReference type="Pfam" id="PF13464">
    <property type="entry name" value="RodZ_C"/>
    <property type="match status" value="1"/>
</dbReference>
<reference evidence="4 5" key="1">
    <citation type="submission" date="2015-01" db="EMBL/GenBank/DDBJ databases">
        <title>Desulfovibrio sp. JC271 draft genome sequence.</title>
        <authorList>
            <person name="Shivani Y."/>
            <person name="Subhash Y."/>
            <person name="Sasikala C."/>
            <person name="Ramana C.V."/>
        </authorList>
    </citation>
    <scope>NUCLEOTIDE SEQUENCE [LARGE SCALE GENOMIC DNA]</scope>
    <source>
        <strain evidence="4 5">JC271</strain>
    </source>
</reference>
<sequence>MSEMLELGTLLREERERKGLTIQDLSERIKLAPRTIAFIESGTKSELPHAVYVKGFVKSYAMVVGLDPEELGAMVDVAYKEELEEEVAEPVVSRRERKGISGKLIVIIVLVIALAVAGYFFVQSSSADLSSDDATVEVPVQPKPAAPEKAEPVEPVEKAEAVTPAPAVKEAPAQVEKEAKPEPKVVAEAPKKAAKVTPKPAVAKAKPAPAPKPVAKTPVVAPADVAEKKQAEQVAEKAPAGPMHLLRIQATADCWIEATGDGFPRKEFLLRDGEGHTVSFPNNLALRLGNSGGISLTLDGVPYPFNGTDGKVRTVHITGS</sequence>
<comment type="caution">
    <text evidence="4">The sequence shown here is derived from an EMBL/GenBank/DDBJ whole genome shotgun (WGS) entry which is preliminary data.</text>
</comment>
<protein>
    <recommendedName>
        <fullName evidence="3">HTH cro/C1-type domain-containing protein</fullName>
    </recommendedName>
</protein>
<organism evidence="4 5">
    <name type="scientific">Halodesulfovibrio spirochaetisodalis</name>
    <dbReference type="NCBI Taxonomy" id="1560234"/>
    <lineage>
        <taxon>Bacteria</taxon>
        <taxon>Pseudomonadati</taxon>
        <taxon>Thermodesulfobacteriota</taxon>
        <taxon>Desulfovibrionia</taxon>
        <taxon>Desulfovibrionales</taxon>
        <taxon>Desulfovibrionaceae</taxon>
        <taxon>Halodesulfovibrio</taxon>
    </lineage>
</organism>
<accession>A0A1B7XJK9</accession>
<dbReference type="InterPro" id="IPR025194">
    <property type="entry name" value="RodZ-like_C"/>
</dbReference>
<dbReference type="PATRIC" id="fig|1560234.3.peg.2577"/>
<feature type="compositionally biased region" description="Basic and acidic residues" evidence="1">
    <location>
        <begin position="175"/>
        <end position="191"/>
    </location>
</feature>
<dbReference type="GO" id="GO:0003677">
    <property type="term" value="F:DNA binding"/>
    <property type="evidence" value="ECO:0007669"/>
    <property type="project" value="InterPro"/>
</dbReference>
<proteinExistence type="predicted"/>